<dbReference type="EC" id="3.4.17.11" evidence="8"/>
<reference evidence="9 11" key="3">
    <citation type="submission" date="2016-10" db="EMBL/GenBank/DDBJ databases">
        <authorList>
            <person name="Varghese N."/>
            <person name="Submissions S."/>
        </authorList>
    </citation>
    <scope>NUCLEOTIDE SEQUENCE [LARGE SCALE GENOMIC DNA]</scope>
    <source>
        <strain evidence="9 11">ATCC 33218</strain>
    </source>
</reference>
<keyword evidence="8" id="KW-0121">Carboxypeptidase</keyword>
<dbReference type="AlphaFoldDB" id="A0A098GFE2"/>
<reference evidence="8" key="1">
    <citation type="submission" date="2014-09" db="EMBL/GenBank/DDBJ databases">
        <authorList>
            <person name="GOMEZ-VALERO Laura"/>
        </authorList>
    </citation>
    <scope>NUCLEOTIDE SEQUENCE</scope>
    <source>
        <strain evidence="8">ATCC33218</strain>
    </source>
</reference>
<sequence length="404" mass="44168">MTKEVLLSLNNRKQTMVTQLHHLCEINSGTDNLQGLSLMCQSLQTLFSPLGDKIETLKLPSITIMDMDGESTIQKCGDTLLIRKRPELKRRILLSGHMDTVYGANHPFQTLTYINENQLNGPGVADMKGGLLVILHALISFEEIHTKKNLGWDVLINSDEEIGSPASRALLDELASQYQAALVYEPAMTANGTFAKNRRGSGKATLIATGRPAHVGRAFAEGRNAICYLAEAITAINALNERKNGVTINIGKIAGGGALNVVPDKAVAKLDIRITKPEDEFWVRQQLDEIINKMKREGYSLTLHCQFGRPVKRICTATERLFARLQKAGRELGLSIDWQDSGGCCDGNNLAQHGLPVIDTLGVRGGNIHSMDEFILLDSMTERAALSTLLLTDLADGGLEELKA</sequence>
<dbReference type="Gene3D" id="3.40.630.10">
    <property type="entry name" value="Zn peptidases"/>
    <property type="match status" value="1"/>
</dbReference>
<dbReference type="EMBL" id="LN614830">
    <property type="protein sequence ID" value="CEG61178.1"/>
    <property type="molecule type" value="Genomic_DNA"/>
</dbReference>
<dbReference type="InterPro" id="IPR017150">
    <property type="entry name" value="Pept_M20_glutamate_carboxypep"/>
</dbReference>
<dbReference type="Pfam" id="PF01546">
    <property type="entry name" value="Peptidase_M20"/>
    <property type="match status" value="1"/>
</dbReference>
<keyword evidence="4" id="KW-0862">Zinc</keyword>
<feature type="active site" evidence="6">
    <location>
        <position position="99"/>
    </location>
</feature>
<reference evidence="10" key="2">
    <citation type="submission" date="2014-09" db="EMBL/GenBank/DDBJ databases">
        <authorList>
            <person name="Gomez-Valero L."/>
        </authorList>
    </citation>
    <scope>NUCLEOTIDE SEQUENCE [LARGE SCALE GENOMIC DNA]</scope>
    <source>
        <strain evidence="10">ATCC33218</strain>
    </source>
</reference>
<dbReference type="Proteomes" id="UP000032414">
    <property type="component" value="Chromosome I"/>
</dbReference>
<dbReference type="PANTHER" id="PTHR43808">
    <property type="entry name" value="ACETYLORNITHINE DEACETYLASE"/>
    <property type="match status" value="1"/>
</dbReference>
<dbReference type="STRING" id="451.B6N58_06565"/>
<keyword evidence="3 8" id="KW-0378">Hydrolase</keyword>
<dbReference type="SUPFAM" id="SSF55031">
    <property type="entry name" value="Bacterial exopeptidase dimerisation domain"/>
    <property type="match status" value="1"/>
</dbReference>
<evidence type="ECO:0000313" key="11">
    <source>
        <dbReference type="Proteomes" id="UP000182998"/>
    </source>
</evidence>
<dbReference type="RefSeq" id="WP_074454223.1">
    <property type="nucleotide sequence ID" value="NZ_CP020614.1"/>
</dbReference>
<dbReference type="SUPFAM" id="SSF53187">
    <property type="entry name" value="Zn-dependent exopeptidases"/>
    <property type="match status" value="1"/>
</dbReference>
<keyword evidence="5" id="KW-0170">Cobalt</keyword>
<dbReference type="KEGG" id="tmc:LMI_1887"/>
<dbReference type="GO" id="GO:0004180">
    <property type="term" value="F:carboxypeptidase activity"/>
    <property type="evidence" value="ECO:0007669"/>
    <property type="project" value="UniProtKB-KW"/>
</dbReference>
<evidence type="ECO:0000313" key="10">
    <source>
        <dbReference type="Proteomes" id="UP000032414"/>
    </source>
</evidence>
<keyword evidence="11" id="KW-1185">Reference proteome</keyword>
<dbReference type="PATRIC" id="fig|451.8.peg.1416"/>
<evidence type="ECO:0000256" key="5">
    <source>
        <dbReference type="ARBA" id="ARBA00023285"/>
    </source>
</evidence>
<gene>
    <name evidence="8" type="ORF">LMI_1887</name>
    <name evidence="9" type="ORF">SAMN02982997_01390</name>
</gene>
<keyword evidence="2" id="KW-0479">Metal-binding</keyword>
<dbReference type="InterPro" id="IPR036264">
    <property type="entry name" value="Bact_exopeptidase_dim_dom"/>
</dbReference>
<dbReference type="NCBIfam" id="NF005602">
    <property type="entry name" value="PRK07338.1"/>
    <property type="match status" value="1"/>
</dbReference>
<dbReference type="InterPro" id="IPR050072">
    <property type="entry name" value="Peptidase_M20A"/>
</dbReference>
<dbReference type="Gene3D" id="3.30.70.360">
    <property type="match status" value="1"/>
</dbReference>
<dbReference type="Proteomes" id="UP000182998">
    <property type="component" value="Unassembled WGS sequence"/>
</dbReference>
<dbReference type="OrthoDB" id="9776600at2"/>
<evidence type="ECO:0000259" key="7">
    <source>
        <dbReference type="Pfam" id="PF07687"/>
    </source>
</evidence>
<dbReference type="PANTHER" id="PTHR43808:SF9">
    <property type="entry name" value="BLL0789 PROTEIN"/>
    <property type="match status" value="1"/>
</dbReference>
<dbReference type="InterPro" id="IPR002933">
    <property type="entry name" value="Peptidase_M20"/>
</dbReference>
<organism evidence="8 10">
    <name type="scientific">Legionella micdadei</name>
    <name type="common">Tatlockia micdadei</name>
    <dbReference type="NCBI Taxonomy" id="451"/>
    <lineage>
        <taxon>Bacteria</taxon>
        <taxon>Pseudomonadati</taxon>
        <taxon>Pseudomonadota</taxon>
        <taxon>Gammaproteobacteria</taxon>
        <taxon>Legionellales</taxon>
        <taxon>Legionellaceae</taxon>
        <taxon>Legionella</taxon>
    </lineage>
</organism>
<keyword evidence="8" id="KW-0645">Protease</keyword>
<evidence type="ECO:0000256" key="3">
    <source>
        <dbReference type="ARBA" id="ARBA00022801"/>
    </source>
</evidence>
<evidence type="ECO:0000256" key="4">
    <source>
        <dbReference type="ARBA" id="ARBA00022833"/>
    </source>
</evidence>
<dbReference type="GO" id="GO:0046872">
    <property type="term" value="F:metal ion binding"/>
    <property type="evidence" value="ECO:0007669"/>
    <property type="project" value="UniProtKB-KW"/>
</dbReference>
<name>A0A098GFE2_LEGMI</name>
<dbReference type="CDD" id="cd03885">
    <property type="entry name" value="M20_CPDG2"/>
    <property type="match status" value="1"/>
</dbReference>
<dbReference type="EMBL" id="FMVN01000006">
    <property type="protein sequence ID" value="SCY32284.1"/>
    <property type="molecule type" value="Genomic_DNA"/>
</dbReference>
<evidence type="ECO:0000256" key="6">
    <source>
        <dbReference type="PIRSR" id="PIRSR037238-1"/>
    </source>
</evidence>
<evidence type="ECO:0000256" key="2">
    <source>
        <dbReference type="ARBA" id="ARBA00022723"/>
    </source>
</evidence>
<evidence type="ECO:0000256" key="1">
    <source>
        <dbReference type="ARBA" id="ARBA00001947"/>
    </source>
</evidence>
<protein>
    <submittedName>
        <fullName evidence="8">Glutamate carboxypeptidase</fullName>
        <ecNumber evidence="8">3.4.17.11</ecNumber>
    </submittedName>
</protein>
<feature type="active site" description="Proton acceptor" evidence="6">
    <location>
        <position position="160"/>
    </location>
</feature>
<proteinExistence type="predicted"/>
<dbReference type="PROSITE" id="PS00758">
    <property type="entry name" value="ARGE_DAPE_CPG2_1"/>
    <property type="match status" value="1"/>
</dbReference>
<feature type="domain" description="Peptidase M20 dimerisation" evidence="7">
    <location>
        <begin position="198"/>
        <end position="296"/>
    </location>
</feature>
<dbReference type="Pfam" id="PF07687">
    <property type="entry name" value="M20_dimer"/>
    <property type="match status" value="1"/>
</dbReference>
<evidence type="ECO:0000313" key="9">
    <source>
        <dbReference type="EMBL" id="SCY32284.1"/>
    </source>
</evidence>
<evidence type="ECO:0000313" key="8">
    <source>
        <dbReference type="EMBL" id="CEG61178.1"/>
    </source>
</evidence>
<accession>A0A098GFE2</accession>
<dbReference type="InterPro" id="IPR011650">
    <property type="entry name" value="Peptidase_M20_dimer"/>
</dbReference>
<comment type="cofactor">
    <cofactor evidence="1">
        <name>Zn(2+)</name>
        <dbReference type="ChEBI" id="CHEBI:29105"/>
    </cofactor>
</comment>
<dbReference type="PIRSF" id="PIRSF037238">
    <property type="entry name" value="Carboxypeptidase_G2"/>
    <property type="match status" value="1"/>
</dbReference>
<dbReference type="InterPro" id="IPR001261">
    <property type="entry name" value="ArgE/DapE_CS"/>
</dbReference>
<dbReference type="HOGENOM" id="CLU_021802_7_0_6"/>